<feature type="domain" description="Ig-like" evidence="2">
    <location>
        <begin position="222"/>
        <end position="305"/>
    </location>
</feature>
<dbReference type="GO" id="GO:0007156">
    <property type="term" value="P:homophilic cell adhesion via plasma membrane adhesion molecules"/>
    <property type="evidence" value="ECO:0007669"/>
    <property type="project" value="TreeGrafter"/>
</dbReference>
<dbReference type="AlphaFoldDB" id="A0A2G8KTE2"/>
<dbReference type="Gene3D" id="2.60.40.10">
    <property type="entry name" value="Immunoglobulins"/>
    <property type="match status" value="5"/>
</dbReference>
<dbReference type="OrthoDB" id="10055367at2759"/>
<proteinExistence type="predicted"/>
<organism evidence="3 4">
    <name type="scientific">Stichopus japonicus</name>
    <name type="common">Sea cucumber</name>
    <dbReference type="NCBI Taxonomy" id="307972"/>
    <lineage>
        <taxon>Eukaryota</taxon>
        <taxon>Metazoa</taxon>
        <taxon>Echinodermata</taxon>
        <taxon>Eleutherozoa</taxon>
        <taxon>Echinozoa</taxon>
        <taxon>Holothuroidea</taxon>
        <taxon>Aspidochirotacea</taxon>
        <taxon>Aspidochirotida</taxon>
        <taxon>Stichopodidae</taxon>
        <taxon>Apostichopus</taxon>
    </lineage>
</organism>
<evidence type="ECO:0000313" key="3">
    <source>
        <dbReference type="EMBL" id="PIK51274.1"/>
    </source>
</evidence>
<dbReference type="InterPro" id="IPR003598">
    <property type="entry name" value="Ig_sub2"/>
</dbReference>
<dbReference type="PANTHER" id="PTHR10075">
    <property type="entry name" value="BASIGIN RELATED"/>
    <property type="match status" value="1"/>
</dbReference>
<keyword evidence="4" id="KW-1185">Reference proteome</keyword>
<evidence type="ECO:0000313" key="4">
    <source>
        <dbReference type="Proteomes" id="UP000230750"/>
    </source>
</evidence>
<keyword evidence="1" id="KW-0393">Immunoglobulin domain</keyword>
<feature type="domain" description="Ig-like" evidence="2">
    <location>
        <begin position="1"/>
        <end position="62"/>
    </location>
</feature>
<protein>
    <submittedName>
        <fullName evidence="3">Putative basement membrane-specific heparan sulfate proteoglycan core protein</fullName>
    </submittedName>
</protein>
<dbReference type="PANTHER" id="PTHR10075:SF100">
    <property type="entry name" value="FASCICLIN-2"/>
    <property type="match status" value="1"/>
</dbReference>
<dbReference type="GO" id="GO:0070593">
    <property type="term" value="P:dendrite self-avoidance"/>
    <property type="evidence" value="ECO:0007669"/>
    <property type="project" value="TreeGrafter"/>
</dbReference>
<evidence type="ECO:0000256" key="1">
    <source>
        <dbReference type="ARBA" id="ARBA00023319"/>
    </source>
</evidence>
<dbReference type="GO" id="GO:0005886">
    <property type="term" value="C:plasma membrane"/>
    <property type="evidence" value="ECO:0007669"/>
    <property type="project" value="TreeGrafter"/>
</dbReference>
<gene>
    <name evidence="3" type="ORF">BSL78_11833</name>
</gene>
<dbReference type="STRING" id="307972.A0A2G8KTE2"/>
<dbReference type="InterPro" id="IPR013098">
    <property type="entry name" value="Ig_I-set"/>
</dbReference>
<sequence length="405" mass="43571">MSCNSRLSAPEIVWTRAGGEPFTGNTLVENGVLRIIQITSDEQGVYLCTATNRAGSVQISITLLVLGLPQITISPETNPAEYEVGEPAILECYGTGDPVPSVHWMKRDDRVGLTLMDSYDFEEVAQKVAPVGPPEIAIDVMELTIIEGDRAVFTCSSPGSPVGTYSVTWRRVGKPMPGVVSVSGGVLTFPATRSEDSGQYYCVVGNEFGFMQELVTLYILSPPIATVMPVSQTVTAGSFFRISCMADGTDPIFYEWSKVGGQLSPHAHDVDGMLEITKVTAADAGEYRCLSQNEAGRSEAFASITVQVSPQVTITPSSDTRAVGASVEFHCQAHRFPTPQVIWSKEGGSLPISHSMQNGILTLSNLQPEMIYVCTATNRAGSKKISAVSFASFHALHELIMFNSK</sequence>
<feature type="domain" description="Ig-like" evidence="2">
    <location>
        <begin position="134"/>
        <end position="218"/>
    </location>
</feature>
<dbReference type="SUPFAM" id="SSF48726">
    <property type="entry name" value="Immunoglobulin"/>
    <property type="match status" value="5"/>
</dbReference>
<dbReference type="Pfam" id="PF13927">
    <property type="entry name" value="Ig_3"/>
    <property type="match status" value="3"/>
</dbReference>
<dbReference type="SMART" id="SM00409">
    <property type="entry name" value="IG"/>
    <property type="match status" value="4"/>
</dbReference>
<evidence type="ECO:0000259" key="2">
    <source>
        <dbReference type="PROSITE" id="PS50835"/>
    </source>
</evidence>
<dbReference type="InterPro" id="IPR036179">
    <property type="entry name" value="Ig-like_dom_sf"/>
</dbReference>
<dbReference type="GO" id="GO:0098632">
    <property type="term" value="F:cell-cell adhesion mediator activity"/>
    <property type="evidence" value="ECO:0007669"/>
    <property type="project" value="TreeGrafter"/>
</dbReference>
<dbReference type="Pfam" id="PF07679">
    <property type="entry name" value="I-set"/>
    <property type="match status" value="1"/>
</dbReference>
<dbReference type="Proteomes" id="UP000230750">
    <property type="component" value="Unassembled WGS sequence"/>
</dbReference>
<dbReference type="GO" id="GO:0030424">
    <property type="term" value="C:axon"/>
    <property type="evidence" value="ECO:0007669"/>
    <property type="project" value="TreeGrafter"/>
</dbReference>
<dbReference type="PROSITE" id="PS50835">
    <property type="entry name" value="IG_LIKE"/>
    <property type="match status" value="5"/>
</dbReference>
<dbReference type="InterPro" id="IPR013783">
    <property type="entry name" value="Ig-like_fold"/>
</dbReference>
<reference evidence="3 4" key="1">
    <citation type="journal article" date="2017" name="PLoS Biol.">
        <title>The sea cucumber genome provides insights into morphological evolution and visceral regeneration.</title>
        <authorList>
            <person name="Zhang X."/>
            <person name="Sun L."/>
            <person name="Yuan J."/>
            <person name="Sun Y."/>
            <person name="Gao Y."/>
            <person name="Zhang L."/>
            <person name="Li S."/>
            <person name="Dai H."/>
            <person name="Hamel J.F."/>
            <person name="Liu C."/>
            <person name="Yu Y."/>
            <person name="Liu S."/>
            <person name="Lin W."/>
            <person name="Guo K."/>
            <person name="Jin S."/>
            <person name="Xu P."/>
            <person name="Storey K.B."/>
            <person name="Huan P."/>
            <person name="Zhang T."/>
            <person name="Zhou Y."/>
            <person name="Zhang J."/>
            <person name="Lin C."/>
            <person name="Li X."/>
            <person name="Xing L."/>
            <person name="Huo D."/>
            <person name="Sun M."/>
            <person name="Wang L."/>
            <person name="Mercier A."/>
            <person name="Li F."/>
            <person name="Yang H."/>
            <person name="Xiang J."/>
        </authorList>
    </citation>
    <scope>NUCLEOTIDE SEQUENCE [LARGE SCALE GENOMIC DNA]</scope>
    <source>
        <strain evidence="3">Shaxun</strain>
        <tissue evidence="3">Muscle</tissue>
    </source>
</reference>
<comment type="caution">
    <text evidence="3">The sequence shown here is derived from an EMBL/GenBank/DDBJ whole genome shotgun (WGS) entry which is preliminary data.</text>
</comment>
<dbReference type="GO" id="GO:0007411">
    <property type="term" value="P:axon guidance"/>
    <property type="evidence" value="ECO:0007669"/>
    <property type="project" value="TreeGrafter"/>
</dbReference>
<accession>A0A2G8KTE2</accession>
<dbReference type="InterPro" id="IPR003599">
    <property type="entry name" value="Ig_sub"/>
</dbReference>
<dbReference type="InterPro" id="IPR007110">
    <property type="entry name" value="Ig-like_dom"/>
</dbReference>
<feature type="domain" description="Ig-like" evidence="2">
    <location>
        <begin position="69"/>
        <end position="106"/>
    </location>
</feature>
<dbReference type="SMART" id="SM00408">
    <property type="entry name" value="IGc2"/>
    <property type="match status" value="4"/>
</dbReference>
<dbReference type="EMBL" id="MRZV01000381">
    <property type="protein sequence ID" value="PIK51274.1"/>
    <property type="molecule type" value="Genomic_DNA"/>
</dbReference>
<feature type="domain" description="Ig-like" evidence="2">
    <location>
        <begin position="310"/>
        <end position="386"/>
    </location>
</feature>
<name>A0A2G8KTE2_STIJA</name>